<keyword evidence="2" id="KW-1185">Reference proteome</keyword>
<organism evidence="1 2">
    <name type="scientific">Ochrobactrum phage POI1126</name>
    <dbReference type="NCBI Taxonomy" id="1932118"/>
    <lineage>
        <taxon>Viruses</taxon>
        <taxon>Duplodnaviria</taxon>
        <taxon>Heunggongvirae</taxon>
        <taxon>Uroviricota</taxon>
        <taxon>Caudoviricetes</taxon>
        <taxon>Namazuvirus</taxon>
        <taxon>Namazuvirus POI1126</taxon>
    </lineage>
</organism>
<proteinExistence type="predicted"/>
<sequence>MNSAAPAEDEWLTVTVPAFLAAHPIYTKCPTLALLLDALVRECEEQQPDIRLDAALLRASHERLVSQARILISASDRT</sequence>
<evidence type="ECO:0000313" key="2">
    <source>
        <dbReference type="Proteomes" id="UP000221249"/>
    </source>
</evidence>
<gene>
    <name evidence="1" type="ORF">POI1126_80</name>
</gene>
<dbReference type="EMBL" id="KY417925">
    <property type="protein sequence ID" value="APU93006.1"/>
    <property type="molecule type" value="Genomic_DNA"/>
</dbReference>
<dbReference type="Proteomes" id="UP000221249">
    <property type="component" value="Segment"/>
</dbReference>
<name>A0A240F4X6_9CAUD</name>
<accession>A0A240F4X6</accession>
<reference evidence="1 2" key="1">
    <citation type="journal article" date="2017" name="Front. Microbiol.">
        <title>Prevalence, Host Range, and Comparative Genomic Analysis of Temperate Ochrobactrum Phages.</title>
        <authorList>
            <person name="Jackel C."/>
            <person name="Hertwig S."/>
            <person name="Scholz H.C."/>
            <person name="Nockler K."/>
            <person name="Reetz J."/>
            <person name="Hammerl J.A."/>
        </authorList>
    </citation>
    <scope>NUCLEOTIDE SEQUENCE [LARGE SCALE GENOMIC DNA]</scope>
</reference>
<protein>
    <submittedName>
        <fullName evidence="1">Uncharacterized protein</fullName>
    </submittedName>
</protein>
<evidence type="ECO:0000313" key="1">
    <source>
        <dbReference type="EMBL" id="APU93006.1"/>
    </source>
</evidence>